<dbReference type="STRING" id="393762.SAMN05660472_00757"/>
<dbReference type="AlphaFoldDB" id="A0A1G8Z754"/>
<keyword evidence="3" id="KW-1003">Cell membrane</keyword>
<evidence type="ECO:0000256" key="6">
    <source>
        <dbReference type="ARBA" id="ARBA00022840"/>
    </source>
</evidence>
<comment type="subcellular location">
    <subcellularLocation>
        <location evidence="1">Cell membrane</location>
        <topology evidence="1">Peripheral membrane protein</topology>
    </subcellularLocation>
</comment>
<keyword evidence="11" id="KW-1185">Reference proteome</keyword>
<dbReference type="OrthoDB" id="9771863at2"/>
<dbReference type="Gene3D" id="3.40.50.300">
    <property type="entry name" value="P-loop containing nucleotide triphosphate hydrolases"/>
    <property type="match status" value="2"/>
</dbReference>
<feature type="domain" description="ABC transporter" evidence="9">
    <location>
        <begin position="4"/>
        <end position="239"/>
    </location>
</feature>
<keyword evidence="4" id="KW-0677">Repeat</keyword>
<dbReference type="FunFam" id="3.40.50.300:FF:000127">
    <property type="entry name" value="Ribose import ATP-binding protein RbsA"/>
    <property type="match status" value="1"/>
</dbReference>
<proteinExistence type="predicted"/>
<evidence type="ECO:0000313" key="10">
    <source>
        <dbReference type="EMBL" id="SDK10817.1"/>
    </source>
</evidence>
<evidence type="ECO:0000259" key="9">
    <source>
        <dbReference type="PROSITE" id="PS50893"/>
    </source>
</evidence>
<organism evidence="10 11">
    <name type="scientific">Natronincola ferrireducens</name>
    <dbReference type="NCBI Taxonomy" id="393762"/>
    <lineage>
        <taxon>Bacteria</taxon>
        <taxon>Bacillati</taxon>
        <taxon>Bacillota</taxon>
        <taxon>Clostridia</taxon>
        <taxon>Peptostreptococcales</taxon>
        <taxon>Natronincolaceae</taxon>
        <taxon>Natronincola</taxon>
    </lineage>
</organism>
<dbReference type="Pfam" id="PF00005">
    <property type="entry name" value="ABC_tran"/>
    <property type="match status" value="2"/>
</dbReference>
<gene>
    <name evidence="10" type="ORF">SAMN05660472_00757</name>
</gene>
<dbReference type="PANTHER" id="PTHR43790:SF9">
    <property type="entry name" value="GALACTOFURANOSE TRANSPORTER ATP-BINDING PROTEIN YTFR"/>
    <property type="match status" value="1"/>
</dbReference>
<sequence>MSLLVMQNIDKSFFGKSALKQVCLDVKHGEIHALLGENGAGKTTLMNILYGIYTKDNGEVFWKGESIQFDSPKDAIDNRIGMVHQHFSLVPTLTVSQNITLGLKSKGYPFSNRKKLNEEIKEISNKYGLDICPDAYVSSLSVGEQQRVEIIKLLYRNAELLILDEPTAVLTPQEIENLYIILRKLREDGHSVIIITHRIPDVISITDKITVLRDGEKIATVNTKDVDEKELSQYMIGRQLKVMKRDEIEVKECDGLDLNNISLKKDGVMSLDSISLHIAPGQIIGVAGVDGNGQKDLAEVIMGIQTHTGGTLKLCNEDISNLKVKDRKKLGMGYISDDRHCDGLIMDMDLTENFLLRAHSDKKFINKGLINEKLAKQETKKIVEKYGIKTQSIRTPIRYLSGGNQQKLILARELMGNPKAIVAFQPTRGLDIGAAEFIHEKLFECRKNGCSILLISADLEEILAVSDLIAVMYKGKFMGILKNEENIDVSRIGMMMAGSLDEYRRELA</sequence>
<keyword evidence="5" id="KW-0547">Nucleotide-binding</keyword>
<dbReference type="SMART" id="SM00382">
    <property type="entry name" value="AAA"/>
    <property type="match status" value="1"/>
</dbReference>
<evidence type="ECO:0000313" key="11">
    <source>
        <dbReference type="Proteomes" id="UP000198718"/>
    </source>
</evidence>
<dbReference type="CDD" id="cd03215">
    <property type="entry name" value="ABC_Carb_Monos_II"/>
    <property type="match status" value="1"/>
</dbReference>
<dbReference type="EMBL" id="FNFP01000001">
    <property type="protein sequence ID" value="SDK10817.1"/>
    <property type="molecule type" value="Genomic_DNA"/>
</dbReference>
<dbReference type="SUPFAM" id="SSF52540">
    <property type="entry name" value="P-loop containing nucleoside triphosphate hydrolases"/>
    <property type="match status" value="2"/>
</dbReference>
<dbReference type="GO" id="GO:0005524">
    <property type="term" value="F:ATP binding"/>
    <property type="evidence" value="ECO:0007669"/>
    <property type="project" value="UniProtKB-KW"/>
</dbReference>
<dbReference type="InterPro" id="IPR027417">
    <property type="entry name" value="P-loop_NTPase"/>
</dbReference>
<keyword evidence="7" id="KW-1278">Translocase</keyword>
<keyword evidence="2" id="KW-0813">Transport</keyword>
<evidence type="ECO:0000256" key="8">
    <source>
        <dbReference type="ARBA" id="ARBA00023136"/>
    </source>
</evidence>
<protein>
    <submittedName>
        <fullName evidence="10">Simple sugar transport system ATP-binding protein</fullName>
    </submittedName>
</protein>
<keyword evidence="10" id="KW-0762">Sugar transport</keyword>
<reference evidence="10 11" key="1">
    <citation type="submission" date="2016-10" db="EMBL/GenBank/DDBJ databases">
        <authorList>
            <person name="de Groot N.N."/>
        </authorList>
    </citation>
    <scope>NUCLEOTIDE SEQUENCE [LARGE SCALE GENOMIC DNA]</scope>
    <source>
        <strain evidence="10 11">DSM 18346</strain>
    </source>
</reference>
<dbReference type="GO" id="GO:0005886">
    <property type="term" value="C:plasma membrane"/>
    <property type="evidence" value="ECO:0007669"/>
    <property type="project" value="UniProtKB-SubCell"/>
</dbReference>
<evidence type="ECO:0000256" key="2">
    <source>
        <dbReference type="ARBA" id="ARBA00022448"/>
    </source>
</evidence>
<feature type="domain" description="ABC transporter" evidence="9">
    <location>
        <begin position="256"/>
        <end position="499"/>
    </location>
</feature>
<dbReference type="PROSITE" id="PS50893">
    <property type="entry name" value="ABC_TRANSPORTER_2"/>
    <property type="match status" value="2"/>
</dbReference>
<dbReference type="PROSITE" id="PS00211">
    <property type="entry name" value="ABC_TRANSPORTER_1"/>
    <property type="match status" value="2"/>
</dbReference>
<dbReference type="InterPro" id="IPR017871">
    <property type="entry name" value="ABC_transporter-like_CS"/>
</dbReference>
<accession>A0A1G8Z754</accession>
<dbReference type="GO" id="GO:0016887">
    <property type="term" value="F:ATP hydrolysis activity"/>
    <property type="evidence" value="ECO:0007669"/>
    <property type="project" value="InterPro"/>
</dbReference>
<evidence type="ECO:0000256" key="1">
    <source>
        <dbReference type="ARBA" id="ARBA00004202"/>
    </source>
</evidence>
<dbReference type="CDD" id="cd03216">
    <property type="entry name" value="ABC_Carb_Monos_I"/>
    <property type="match status" value="1"/>
</dbReference>
<dbReference type="PANTHER" id="PTHR43790">
    <property type="entry name" value="CARBOHYDRATE TRANSPORT ATP-BINDING PROTEIN MG119-RELATED"/>
    <property type="match status" value="1"/>
</dbReference>
<evidence type="ECO:0000256" key="5">
    <source>
        <dbReference type="ARBA" id="ARBA00022741"/>
    </source>
</evidence>
<name>A0A1G8Z754_9FIRM</name>
<dbReference type="RefSeq" id="WP_090550470.1">
    <property type="nucleotide sequence ID" value="NZ_FNFP01000001.1"/>
</dbReference>
<dbReference type="InterPro" id="IPR003439">
    <property type="entry name" value="ABC_transporter-like_ATP-bd"/>
</dbReference>
<dbReference type="InterPro" id="IPR003593">
    <property type="entry name" value="AAA+_ATPase"/>
</dbReference>
<keyword evidence="8" id="KW-0472">Membrane</keyword>
<evidence type="ECO:0000256" key="7">
    <source>
        <dbReference type="ARBA" id="ARBA00022967"/>
    </source>
</evidence>
<dbReference type="InterPro" id="IPR050107">
    <property type="entry name" value="ABC_carbohydrate_import_ATPase"/>
</dbReference>
<evidence type="ECO:0000256" key="3">
    <source>
        <dbReference type="ARBA" id="ARBA00022475"/>
    </source>
</evidence>
<evidence type="ECO:0000256" key="4">
    <source>
        <dbReference type="ARBA" id="ARBA00022737"/>
    </source>
</evidence>
<keyword evidence="6 10" id="KW-0067">ATP-binding</keyword>
<dbReference type="Proteomes" id="UP000198718">
    <property type="component" value="Unassembled WGS sequence"/>
</dbReference>